<comment type="caution">
    <text evidence="2">The sequence shown here is derived from an EMBL/GenBank/DDBJ whole genome shotgun (WGS) entry which is preliminary data.</text>
</comment>
<gene>
    <name evidence="2" type="ORF">A2W14_04960</name>
</gene>
<dbReference type="EMBL" id="MFJA01000012">
    <property type="protein sequence ID" value="OGG03861.1"/>
    <property type="molecule type" value="Genomic_DNA"/>
</dbReference>
<proteinExistence type="predicted"/>
<reference evidence="2 3" key="1">
    <citation type="journal article" date="2016" name="Nat. Commun.">
        <title>Thousands of microbial genomes shed light on interconnected biogeochemical processes in an aquifer system.</title>
        <authorList>
            <person name="Anantharaman K."/>
            <person name="Brown C.T."/>
            <person name="Hug L.A."/>
            <person name="Sharon I."/>
            <person name="Castelle C.J."/>
            <person name="Probst A.J."/>
            <person name="Thomas B.C."/>
            <person name="Singh A."/>
            <person name="Wilkins M.J."/>
            <person name="Karaoz U."/>
            <person name="Brodie E.L."/>
            <person name="Williams K.H."/>
            <person name="Hubbard S.S."/>
            <person name="Banfield J.F."/>
        </authorList>
    </citation>
    <scope>NUCLEOTIDE SEQUENCE [LARGE SCALE GENOMIC DNA]</scope>
</reference>
<name>A0A1F5YUG0_9BACT</name>
<keyword evidence="1" id="KW-0812">Transmembrane</keyword>
<evidence type="ECO:0000313" key="2">
    <source>
        <dbReference type="EMBL" id="OGG03861.1"/>
    </source>
</evidence>
<keyword evidence="1" id="KW-1133">Transmembrane helix</keyword>
<evidence type="ECO:0000256" key="1">
    <source>
        <dbReference type="SAM" id="Phobius"/>
    </source>
</evidence>
<protein>
    <submittedName>
        <fullName evidence="2">Uncharacterized protein</fullName>
    </submittedName>
</protein>
<evidence type="ECO:0000313" key="3">
    <source>
        <dbReference type="Proteomes" id="UP000176665"/>
    </source>
</evidence>
<feature type="transmembrane region" description="Helical" evidence="1">
    <location>
        <begin position="54"/>
        <end position="77"/>
    </location>
</feature>
<dbReference type="InterPro" id="IPR043713">
    <property type="entry name" value="DUF5654"/>
</dbReference>
<dbReference type="Proteomes" id="UP000176665">
    <property type="component" value="Unassembled WGS sequence"/>
</dbReference>
<feature type="transmembrane region" description="Helical" evidence="1">
    <location>
        <begin position="12"/>
        <end position="34"/>
    </location>
</feature>
<sequence>MDKKKKKRRFHLAILKQMVTLSTSGFGLVAALAWNSFIQELVSNYIKPYFKEGSSVISLLIYALLVTVLAVTVTYNLTKIVEKVEELDERFRKRN</sequence>
<keyword evidence="1" id="KW-0472">Membrane</keyword>
<dbReference type="AlphaFoldDB" id="A0A1F5YUG0"/>
<dbReference type="STRING" id="1798371.A2W14_04960"/>
<accession>A0A1F5YUG0</accession>
<dbReference type="Pfam" id="PF18898">
    <property type="entry name" value="DUF5654"/>
    <property type="match status" value="1"/>
</dbReference>
<organism evidence="2 3">
    <name type="scientific">Candidatus Gottesmanbacteria bacterium RBG_16_37_8</name>
    <dbReference type="NCBI Taxonomy" id="1798371"/>
    <lineage>
        <taxon>Bacteria</taxon>
        <taxon>Candidatus Gottesmaniibacteriota</taxon>
    </lineage>
</organism>